<organism evidence="3 4">
    <name type="scientific">Petromyzon marinus</name>
    <name type="common">Sea lamprey</name>
    <dbReference type="NCBI Taxonomy" id="7757"/>
    <lineage>
        <taxon>Eukaryota</taxon>
        <taxon>Metazoa</taxon>
        <taxon>Chordata</taxon>
        <taxon>Craniata</taxon>
        <taxon>Vertebrata</taxon>
        <taxon>Cyclostomata</taxon>
        <taxon>Hyperoartia</taxon>
        <taxon>Petromyzontiformes</taxon>
        <taxon>Petromyzontidae</taxon>
        <taxon>Petromyzon</taxon>
    </lineage>
</organism>
<feature type="compositionally biased region" description="Basic and acidic residues" evidence="1">
    <location>
        <begin position="124"/>
        <end position="145"/>
    </location>
</feature>
<feature type="compositionally biased region" description="Gly residues" evidence="1">
    <location>
        <begin position="637"/>
        <end position="653"/>
    </location>
</feature>
<feature type="region of interest" description="Disordered" evidence="1">
    <location>
        <begin position="418"/>
        <end position="655"/>
    </location>
</feature>
<dbReference type="PROSITE" id="PS50105">
    <property type="entry name" value="SAM_DOMAIN"/>
    <property type="match status" value="1"/>
</dbReference>
<feature type="domain" description="SAM" evidence="2">
    <location>
        <begin position="151"/>
        <end position="215"/>
    </location>
</feature>
<feature type="region of interest" description="Disordered" evidence="1">
    <location>
        <begin position="222"/>
        <end position="289"/>
    </location>
</feature>
<name>A0AAJ7UE56_PETMA</name>
<dbReference type="Gene3D" id="1.10.150.50">
    <property type="entry name" value="Transcription Factor, Ets-1"/>
    <property type="match status" value="1"/>
</dbReference>
<dbReference type="InterPro" id="IPR013761">
    <property type="entry name" value="SAM/pointed_sf"/>
</dbReference>
<keyword evidence="3" id="KW-1185">Reference proteome</keyword>
<dbReference type="Pfam" id="PF00536">
    <property type="entry name" value="SAM_1"/>
    <property type="match status" value="1"/>
</dbReference>
<proteinExistence type="predicted"/>
<dbReference type="AlphaFoldDB" id="A0AAJ7UE56"/>
<dbReference type="InterPro" id="IPR001660">
    <property type="entry name" value="SAM"/>
</dbReference>
<dbReference type="PANTHER" id="PTHR12301">
    <property type="entry name" value="SAM-DOMAIN, SH3 AND NUCLEAR LOCALIZATION SIGNALS PROTEIN RELATED"/>
    <property type="match status" value="1"/>
</dbReference>
<feature type="compositionally biased region" description="Low complexity" evidence="1">
    <location>
        <begin position="272"/>
        <end position="282"/>
    </location>
</feature>
<evidence type="ECO:0000313" key="3">
    <source>
        <dbReference type="Proteomes" id="UP001318040"/>
    </source>
</evidence>
<dbReference type="PANTHER" id="PTHR12301:SF10">
    <property type="match status" value="1"/>
</dbReference>
<gene>
    <name evidence="4" type="primary">LOC116956531</name>
</gene>
<reference evidence="4" key="1">
    <citation type="submission" date="2025-08" db="UniProtKB">
        <authorList>
            <consortium name="RefSeq"/>
        </authorList>
    </citation>
    <scope>IDENTIFICATION</scope>
    <source>
        <tissue evidence="4">Sperm</tissue>
    </source>
</reference>
<feature type="compositionally biased region" description="Low complexity" evidence="1">
    <location>
        <begin position="98"/>
        <end position="113"/>
    </location>
</feature>
<feature type="compositionally biased region" description="Pro residues" evidence="1">
    <location>
        <begin position="238"/>
        <end position="271"/>
    </location>
</feature>
<protein>
    <submittedName>
        <fullName evidence="4">Translation initiation factor IF-2-like</fullName>
    </submittedName>
</protein>
<evidence type="ECO:0000259" key="2">
    <source>
        <dbReference type="PROSITE" id="PS50105"/>
    </source>
</evidence>
<sequence>MRSHSRSSSFGGFDFVTRAMAEDEQPLVHVTPSHPPDRESPANEHPSPGLIRRVMASVRRKLLTPSPRHDKAASSEAVGGFSSFGPSVGFSLGRSRDSLQSSASSGSAYSCASGHTVDSSVDTQRTREDGEGGSLDRCRHTERPSRPPHRIRLATVPHVLKRIGMEEHTGTLMSNGFEELDMLKLLDADDLTKMRILDPEHRACLLTAAQLLQECEDSSYNDVVSRNGSARPSRDSSPAPPLPAQAPPLPAQAPPLPAQAPPLPAQAPPAPAQAGRPPVAQATPTRSRASPVLTLAAQAAAPPGQAAAFPAQPPPADGWGPPRARPVHGASLPDFLEDEARHWEKLSQRKQHREVATSWGLVRESAGNRSYPDGLSLAAGTAGTAGYYPPAHSSPALVPEPAVNFAVQREARLVELIPKKQQQQQQRQRRPLSGNLSEEDGRREQLCRSRRAGYGIPGSREPVRISGGFPDYPPGQIPYPGAEGPGGAQTAGKAAAAAGDPPAVPEGGGRREQPPRGGCSIPGNGEPARLTAGPPDYPPGRVPDARGPPRTAGKTVAGTTPDADADAADADGRRQRLRPPAADRRGYGRPLGAASADGHGVARAAAGRPPGTPEGGGSGRGGPPTPARKFAREGKPLDGGGGSGGSGGGGGGFPAEKRRMAAVVVGGVPAGGVPVGFSKEFSQELSHKLQQSLHHKAAAAAAAAAEPAVTTRVVPRMGTTVPVSEILADKHRSPTAAAKYSEG</sequence>
<dbReference type="KEGG" id="pmrn:116956531"/>
<feature type="region of interest" description="Disordered" evidence="1">
    <location>
        <begin position="95"/>
        <end position="149"/>
    </location>
</feature>
<dbReference type="RefSeq" id="XP_032834104.1">
    <property type="nucleotide sequence ID" value="XM_032978213.1"/>
</dbReference>
<feature type="compositionally biased region" description="Low complexity" evidence="1">
    <location>
        <begin position="593"/>
        <end position="609"/>
    </location>
</feature>
<evidence type="ECO:0000313" key="4">
    <source>
        <dbReference type="RefSeq" id="XP_032834104.1"/>
    </source>
</evidence>
<dbReference type="SUPFAM" id="SSF47769">
    <property type="entry name" value="SAM/Pointed domain"/>
    <property type="match status" value="1"/>
</dbReference>
<dbReference type="InterPro" id="IPR051725">
    <property type="entry name" value="SAM-SH3_domain_protein"/>
</dbReference>
<dbReference type="Proteomes" id="UP001318040">
    <property type="component" value="Chromosome 66"/>
</dbReference>
<feature type="compositionally biased region" description="Low complexity" evidence="1">
    <location>
        <begin position="490"/>
        <end position="501"/>
    </location>
</feature>
<feature type="compositionally biased region" description="Gly residues" evidence="1">
    <location>
        <begin position="613"/>
        <end position="622"/>
    </location>
</feature>
<feature type="region of interest" description="Disordered" evidence="1">
    <location>
        <begin position="24"/>
        <end position="80"/>
    </location>
</feature>
<evidence type="ECO:0000256" key="1">
    <source>
        <dbReference type="SAM" id="MobiDB-lite"/>
    </source>
</evidence>
<dbReference type="SMART" id="SM00454">
    <property type="entry name" value="SAM"/>
    <property type="match status" value="1"/>
</dbReference>
<accession>A0AAJ7UE56</accession>